<keyword evidence="4" id="KW-1185">Reference proteome</keyword>
<comment type="caution">
    <text evidence="3">The sequence shown here is derived from an EMBL/GenBank/DDBJ whole genome shotgun (WGS) entry which is preliminary data.</text>
</comment>
<dbReference type="AlphaFoldDB" id="A0A545UJ13"/>
<keyword evidence="3" id="KW-0012">Acyltransferase</keyword>
<feature type="domain" description="Acyltransferase 3" evidence="2">
    <location>
        <begin position="7"/>
        <end position="344"/>
    </location>
</feature>
<feature type="transmembrane region" description="Helical" evidence="1">
    <location>
        <begin position="263"/>
        <end position="281"/>
    </location>
</feature>
<organism evidence="3 4">
    <name type="scientific">Aliikangiella coralliicola</name>
    <dbReference type="NCBI Taxonomy" id="2592383"/>
    <lineage>
        <taxon>Bacteria</taxon>
        <taxon>Pseudomonadati</taxon>
        <taxon>Pseudomonadota</taxon>
        <taxon>Gammaproteobacteria</taxon>
        <taxon>Oceanospirillales</taxon>
        <taxon>Pleioneaceae</taxon>
        <taxon>Aliikangiella</taxon>
    </lineage>
</organism>
<proteinExistence type="predicted"/>
<dbReference type="EMBL" id="VIKS01000001">
    <property type="protein sequence ID" value="TQV89457.1"/>
    <property type="molecule type" value="Genomic_DNA"/>
</dbReference>
<dbReference type="PANTHER" id="PTHR36927">
    <property type="entry name" value="BLR4337 PROTEIN"/>
    <property type="match status" value="1"/>
</dbReference>
<keyword evidence="1" id="KW-0812">Transmembrane</keyword>
<dbReference type="OrthoDB" id="9809782at2"/>
<dbReference type="GO" id="GO:0016747">
    <property type="term" value="F:acyltransferase activity, transferring groups other than amino-acyl groups"/>
    <property type="evidence" value="ECO:0007669"/>
    <property type="project" value="InterPro"/>
</dbReference>
<sequence>MNKDRLHELDWLRVLAFLLLIFFHAGMPFVTFGWHIKNAETSTSLSYLWSFFHNWRLPLLFMVSGAGIWFAMGERNGWGFLKERSLRLLLPLIFGVLVIVPPQVYLERLAQGATFDSYLDFYPHFFDGHFLNGGNFTPNHLWFIASLFYYCIVGLPLFLFFRSPLGIKVLDKLAIQLSKSWGIYLTTIPLYFALTVLKPYDLEYVFEFYQLVLVIIGFLIVSRRSIWETIEAIRFRSLFISVVGISCATYIRYSESNYADWIYFIPNVIGYFSLLLTFFGYGRYYLNKNNKFLLYTNEAVYPFYILHQTITVILAYFIVQWDINLWIKFTLTTTGTAVLTLGLYHLAIRPHNWVRPFFGLKQKSSNKKEMESVSQVNLSH</sequence>
<evidence type="ECO:0000313" key="3">
    <source>
        <dbReference type="EMBL" id="TQV89457.1"/>
    </source>
</evidence>
<feature type="transmembrane region" description="Helical" evidence="1">
    <location>
        <begin position="181"/>
        <end position="198"/>
    </location>
</feature>
<keyword evidence="1" id="KW-1133">Transmembrane helix</keyword>
<dbReference type="PANTHER" id="PTHR36927:SF3">
    <property type="entry name" value="GLUCANS BIOSYNTHESIS PROTEIN C"/>
    <property type="match status" value="1"/>
</dbReference>
<feature type="transmembrane region" description="Helical" evidence="1">
    <location>
        <begin position="301"/>
        <end position="319"/>
    </location>
</feature>
<evidence type="ECO:0000259" key="2">
    <source>
        <dbReference type="Pfam" id="PF01757"/>
    </source>
</evidence>
<dbReference type="InterPro" id="IPR002656">
    <property type="entry name" value="Acyl_transf_3_dom"/>
</dbReference>
<accession>A0A545UJ13</accession>
<name>A0A545UJ13_9GAMM</name>
<reference evidence="3 4" key="1">
    <citation type="submission" date="2019-07" db="EMBL/GenBank/DDBJ databases">
        <title>Draft genome for Aliikangiella sp. M105.</title>
        <authorList>
            <person name="Wang G."/>
        </authorList>
    </citation>
    <scope>NUCLEOTIDE SEQUENCE [LARGE SCALE GENOMIC DNA]</scope>
    <source>
        <strain evidence="3 4">M105</strain>
    </source>
</reference>
<dbReference type="InterPro" id="IPR050623">
    <property type="entry name" value="Glucan_succinyl_AcylTrfase"/>
</dbReference>
<feature type="transmembrane region" description="Helical" evidence="1">
    <location>
        <begin position="12"/>
        <end position="35"/>
    </location>
</feature>
<feature type="transmembrane region" description="Helical" evidence="1">
    <location>
        <begin position="85"/>
        <end position="106"/>
    </location>
</feature>
<evidence type="ECO:0000313" key="4">
    <source>
        <dbReference type="Proteomes" id="UP000315439"/>
    </source>
</evidence>
<keyword evidence="1" id="KW-0472">Membrane</keyword>
<feature type="transmembrane region" description="Helical" evidence="1">
    <location>
        <begin position="141"/>
        <end position="161"/>
    </location>
</feature>
<feature type="transmembrane region" description="Helical" evidence="1">
    <location>
        <begin position="55"/>
        <end position="73"/>
    </location>
</feature>
<feature type="transmembrane region" description="Helical" evidence="1">
    <location>
        <begin position="325"/>
        <end position="347"/>
    </location>
</feature>
<protein>
    <submittedName>
        <fullName evidence="3">Acyltransferase</fullName>
    </submittedName>
</protein>
<dbReference type="Pfam" id="PF01757">
    <property type="entry name" value="Acyl_transf_3"/>
    <property type="match status" value="1"/>
</dbReference>
<dbReference type="Proteomes" id="UP000315439">
    <property type="component" value="Unassembled WGS sequence"/>
</dbReference>
<feature type="transmembrane region" description="Helical" evidence="1">
    <location>
        <begin position="204"/>
        <end position="221"/>
    </location>
</feature>
<dbReference type="RefSeq" id="WP_142891521.1">
    <property type="nucleotide sequence ID" value="NZ_ML660160.1"/>
</dbReference>
<feature type="transmembrane region" description="Helical" evidence="1">
    <location>
        <begin position="233"/>
        <end position="251"/>
    </location>
</feature>
<gene>
    <name evidence="3" type="ORF">FLL46_00830</name>
</gene>
<keyword evidence="3" id="KW-0808">Transferase</keyword>
<evidence type="ECO:0000256" key="1">
    <source>
        <dbReference type="SAM" id="Phobius"/>
    </source>
</evidence>